<feature type="transmembrane region" description="Helical" evidence="1">
    <location>
        <begin position="359"/>
        <end position="381"/>
    </location>
</feature>
<accession>A0ABR6S7W4</accession>
<organism evidence="2 3">
    <name type="scientific">Trichormus variabilis N2B</name>
    <dbReference type="NCBI Taxonomy" id="2681315"/>
    <lineage>
        <taxon>Bacteria</taxon>
        <taxon>Bacillati</taxon>
        <taxon>Cyanobacteriota</taxon>
        <taxon>Cyanophyceae</taxon>
        <taxon>Nostocales</taxon>
        <taxon>Nostocaceae</taxon>
        <taxon>Trichormus</taxon>
    </lineage>
</organism>
<evidence type="ECO:0000313" key="3">
    <source>
        <dbReference type="Proteomes" id="UP000570851"/>
    </source>
</evidence>
<evidence type="ECO:0008006" key="4">
    <source>
        <dbReference type="Google" id="ProtNLM"/>
    </source>
</evidence>
<evidence type="ECO:0000313" key="2">
    <source>
        <dbReference type="EMBL" id="MBC1302497.1"/>
    </source>
</evidence>
<evidence type="ECO:0000256" key="1">
    <source>
        <dbReference type="SAM" id="Phobius"/>
    </source>
</evidence>
<feature type="transmembrane region" description="Helical" evidence="1">
    <location>
        <begin position="96"/>
        <end position="115"/>
    </location>
</feature>
<proteinExistence type="predicted"/>
<keyword evidence="1" id="KW-0812">Transmembrane</keyword>
<keyword evidence="3" id="KW-1185">Reference proteome</keyword>
<keyword evidence="1" id="KW-0472">Membrane</keyword>
<feature type="transmembrane region" description="Helical" evidence="1">
    <location>
        <begin position="231"/>
        <end position="249"/>
    </location>
</feature>
<feature type="transmembrane region" description="Helical" evidence="1">
    <location>
        <begin position="127"/>
        <end position="146"/>
    </location>
</feature>
<sequence length="524" mass="60025">MLQHISLKKLSYVMMFLSLIWGIYILSFVVINFSDYSGDQINDAYRIMATWDDKWPTLGSGPTAWSGLVGEFYLPPLYYYLVFPFTALTADLSAQAMPNALLTFCSIPLLTLTTYKLLENVERDKRLFLSALAGFWYICLFQNIVMSTGNSIAGNPVSITFFLLCFVLLYTYQLEGKLSSNLELLSWIAYGFVLAIISNLHFSTLYVMPVVFVITIIFYISINFRQKRRWMLSGVAILSAIITMTPYWVGEIGRNWINTTRIIAVATKSSSSKEYGISLLSRFKAIFNGYFGLGQEVYFAGESWKSGLISLVFLALILGLGIIKFRGNRILLNLLFLIWLVFLAAYSSTDMEKTYNPTFYKLLIYLAPIFFTVCSLAYLNFSKNFNSFLSVFIIACITISLIINLNLHLNYISSRSGIPRILSTRDVADSLRNLPEKSTLCQPNGNYRNLRNDEYIDRYITKRSLNFIAECQAGFYIIHTKYESLGNYKLKKNEKFPQELAKYQEKSQIIAETPLYYVYRLSDS</sequence>
<feature type="transmembrane region" description="Helical" evidence="1">
    <location>
        <begin position="388"/>
        <end position="407"/>
    </location>
</feature>
<dbReference type="GeneID" id="58722200"/>
<feature type="transmembrane region" description="Helical" evidence="1">
    <location>
        <begin position="206"/>
        <end position="224"/>
    </location>
</feature>
<protein>
    <recommendedName>
        <fullName evidence="4">Glycosyltransferase RgtA/B/C/D-like domain-containing protein</fullName>
    </recommendedName>
</protein>
<feature type="transmembrane region" description="Helical" evidence="1">
    <location>
        <begin position="304"/>
        <end position="323"/>
    </location>
</feature>
<reference evidence="2 3" key="1">
    <citation type="submission" date="2019-11" db="EMBL/GenBank/DDBJ databases">
        <title>Comparison of genomes from free-living endosymbiotic cyanobacteria isolated from Azolla.</title>
        <authorList>
            <person name="Thiel T."/>
            <person name="Pratte B."/>
        </authorList>
    </citation>
    <scope>NUCLEOTIDE SEQUENCE [LARGE SCALE GENOMIC DNA]</scope>
    <source>
        <strain evidence="2 3">N2B</strain>
    </source>
</reference>
<dbReference type="Proteomes" id="UP000570851">
    <property type="component" value="Unassembled WGS sequence"/>
</dbReference>
<feature type="transmembrane region" description="Helical" evidence="1">
    <location>
        <begin position="330"/>
        <end position="347"/>
    </location>
</feature>
<name>A0ABR6S7W4_ANAVA</name>
<keyword evidence="1" id="KW-1133">Transmembrane helix</keyword>
<comment type="caution">
    <text evidence="2">The sequence shown here is derived from an EMBL/GenBank/DDBJ whole genome shotgun (WGS) entry which is preliminary data.</text>
</comment>
<feature type="transmembrane region" description="Helical" evidence="1">
    <location>
        <begin position="152"/>
        <end position="172"/>
    </location>
</feature>
<dbReference type="EMBL" id="JACKZP010000035">
    <property type="protein sequence ID" value="MBC1302497.1"/>
    <property type="molecule type" value="Genomic_DNA"/>
</dbReference>
<gene>
    <name evidence="2" type="ORF">GNE12_11295</name>
</gene>
<feature type="transmembrane region" description="Helical" evidence="1">
    <location>
        <begin position="12"/>
        <end position="33"/>
    </location>
</feature>
<dbReference type="RefSeq" id="WP_011321293.1">
    <property type="nucleotide sequence ID" value="NZ_JACKZP010000035.1"/>
</dbReference>